<dbReference type="Gene3D" id="3.30.160.60">
    <property type="entry name" value="Classic Zinc Finger"/>
    <property type="match status" value="1"/>
</dbReference>
<organism evidence="2 3">
    <name type="scientific">Melanomma pulvis-pyrius CBS 109.77</name>
    <dbReference type="NCBI Taxonomy" id="1314802"/>
    <lineage>
        <taxon>Eukaryota</taxon>
        <taxon>Fungi</taxon>
        <taxon>Dikarya</taxon>
        <taxon>Ascomycota</taxon>
        <taxon>Pezizomycotina</taxon>
        <taxon>Dothideomycetes</taxon>
        <taxon>Pleosporomycetidae</taxon>
        <taxon>Pleosporales</taxon>
        <taxon>Melanommataceae</taxon>
        <taxon>Melanomma</taxon>
    </lineage>
</organism>
<evidence type="ECO:0000313" key="3">
    <source>
        <dbReference type="Proteomes" id="UP000799757"/>
    </source>
</evidence>
<evidence type="ECO:0000256" key="1">
    <source>
        <dbReference type="SAM" id="MobiDB-lite"/>
    </source>
</evidence>
<feature type="region of interest" description="Disordered" evidence="1">
    <location>
        <begin position="102"/>
        <end position="132"/>
    </location>
</feature>
<dbReference type="AlphaFoldDB" id="A0A6A6XFA2"/>
<feature type="compositionally biased region" description="Basic and acidic residues" evidence="1">
    <location>
        <begin position="14"/>
        <end position="36"/>
    </location>
</feature>
<feature type="region of interest" description="Disordered" evidence="1">
    <location>
        <begin position="1"/>
        <end position="81"/>
    </location>
</feature>
<feature type="region of interest" description="Disordered" evidence="1">
    <location>
        <begin position="583"/>
        <end position="626"/>
    </location>
</feature>
<gene>
    <name evidence="2" type="ORF">K505DRAFT_360494</name>
</gene>
<keyword evidence="3" id="KW-1185">Reference proteome</keyword>
<feature type="compositionally biased region" description="Pro residues" evidence="1">
    <location>
        <begin position="599"/>
        <end position="617"/>
    </location>
</feature>
<protein>
    <submittedName>
        <fullName evidence="2">Uncharacterized protein</fullName>
    </submittedName>
</protein>
<feature type="compositionally biased region" description="Low complexity" evidence="1">
    <location>
        <begin position="65"/>
        <end position="81"/>
    </location>
</feature>
<feature type="region of interest" description="Disordered" evidence="1">
    <location>
        <begin position="218"/>
        <end position="238"/>
    </location>
</feature>
<proteinExistence type="predicted"/>
<feature type="compositionally biased region" description="Polar residues" evidence="1">
    <location>
        <begin position="1"/>
        <end position="11"/>
    </location>
</feature>
<accession>A0A6A6XFA2</accession>
<feature type="compositionally biased region" description="Polar residues" evidence="1">
    <location>
        <begin position="587"/>
        <end position="597"/>
    </location>
</feature>
<sequence>MIDHTLPTSDNPDWDSHEDAPSETEEKNNTERRVARSDPLGASMRRQSIQNSSDKPLPNPDEDSAPTPSTTTPSTQITPGETSRCLPCDFCDKTYKHRKDLNRHNKKSKCATARPSNNVRNMLAPPKPASKVPISSDPFSCPRCKWEGSNRFAVQRHIRNACWKICDECCASGNSHCDGHRQNDNRHCSECRKKEMDCTKRLGPIQGCVPAQIPRSLSKAQELDQESHSSRPGTSQKRKAYEYLSPNLKPMNEKLQRKATPIISGEDINGNKASYGAASGTLRSVFKETPSTSSPSDNNEHGFGPLPHFPPHNNWNSLDYDLPLSIPKYNPPSFNGHIAHALEAPNPNSWPATLSSQPFQHQYLPQGRISALRSSLHQPTGRGPNFNLPYTPDLNNSFTPSTPPHADLFPNQIFPGLRYMPVTSQRIGSSHGPNYLSPPPQAAMHHANPRLPIPEQSAFSRRGFTPSPLLSQQFSTIRQSSTPGNFGSYQGWANDHQQSRMLQQAPGLTPSSSTSFSATYGMSDPPLGNRAFNDNSVEMLRLECLPQRNPTQAQRPDFVEVANNVDFNARHENEDEEWTQLGFDGQCDQSAPNQFTPMQEPPCSPPEYSPPPSPSSHPQPSRAEGLCAGLGPYQRRENFSIYEDNDINYNSGPLSMNSTEDDIQANVNTRSLTLTPNASIFRLRSKIKLPAYRDLTLPVTVTTFSPPKPTKNDPIIILKIKDIEDDDKHQRTHFTTIMLRRSQKFGPILNAYCEERGKRFLLDWNFIYWFRKPIPEDSEKQCGYILRWCMAPDCFISTTKDPNRGMDDDDVIEVVAGNPLDHYGPDVVSAHEVVDLDKRSVDQSTTVDEKIEFDGTNENDQGHTNGQHDETIQTARELQTATDPLREEIENLRYNDQGVSRLQVAYDGLRHLYEMTRAENQALLLEIQKLRGNAHPLHGLPMPPVEVRTAEDQIMVDAPAARRPIQLSFLRYSGTAVEPSDIKLPLVTYSDSEDDDDDVAG</sequence>
<dbReference type="OrthoDB" id="3799995at2759"/>
<name>A0A6A6XFA2_9PLEO</name>
<feature type="compositionally biased region" description="Polar residues" evidence="1">
    <location>
        <begin position="45"/>
        <end position="54"/>
    </location>
</feature>
<evidence type="ECO:0000313" key="2">
    <source>
        <dbReference type="EMBL" id="KAF2795112.1"/>
    </source>
</evidence>
<dbReference type="Proteomes" id="UP000799757">
    <property type="component" value="Unassembled WGS sequence"/>
</dbReference>
<dbReference type="EMBL" id="MU001869">
    <property type="protein sequence ID" value="KAF2795112.1"/>
    <property type="molecule type" value="Genomic_DNA"/>
</dbReference>
<reference evidence="2" key="1">
    <citation type="journal article" date="2020" name="Stud. Mycol.">
        <title>101 Dothideomycetes genomes: a test case for predicting lifestyles and emergence of pathogens.</title>
        <authorList>
            <person name="Haridas S."/>
            <person name="Albert R."/>
            <person name="Binder M."/>
            <person name="Bloem J."/>
            <person name="Labutti K."/>
            <person name="Salamov A."/>
            <person name="Andreopoulos B."/>
            <person name="Baker S."/>
            <person name="Barry K."/>
            <person name="Bills G."/>
            <person name="Bluhm B."/>
            <person name="Cannon C."/>
            <person name="Castanera R."/>
            <person name="Culley D."/>
            <person name="Daum C."/>
            <person name="Ezra D."/>
            <person name="Gonzalez J."/>
            <person name="Henrissat B."/>
            <person name="Kuo A."/>
            <person name="Liang C."/>
            <person name="Lipzen A."/>
            <person name="Lutzoni F."/>
            <person name="Magnuson J."/>
            <person name="Mondo S."/>
            <person name="Nolan M."/>
            <person name="Ohm R."/>
            <person name="Pangilinan J."/>
            <person name="Park H.-J."/>
            <person name="Ramirez L."/>
            <person name="Alfaro M."/>
            <person name="Sun H."/>
            <person name="Tritt A."/>
            <person name="Yoshinaga Y."/>
            <person name="Zwiers L.-H."/>
            <person name="Turgeon B."/>
            <person name="Goodwin S."/>
            <person name="Spatafora J."/>
            <person name="Crous P."/>
            <person name="Grigoriev I."/>
        </authorList>
    </citation>
    <scope>NUCLEOTIDE SEQUENCE</scope>
    <source>
        <strain evidence="2">CBS 109.77</strain>
    </source>
</reference>